<dbReference type="PROSITE" id="PS50011">
    <property type="entry name" value="PROTEIN_KINASE_DOM"/>
    <property type="match status" value="1"/>
</dbReference>
<keyword evidence="5" id="KW-0067">ATP-binding</keyword>
<name>A0A9W8U5V7_9HYPO</name>
<dbReference type="InterPro" id="IPR000719">
    <property type="entry name" value="Prot_kinase_dom"/>
</dbReference>
<dbReference type="InterPro" id="IPR051175">
    <property type="entry name" value="CLK_kinases"/>
</dbReference>
<proteinExistence type="predicted"/>
<gene>
    <name evidence="7" type="ORF">NW766_010475</name>
</gene>
<sequence length="288" mass="33998">MDRMGLTHVPLPPLQEQALHYWQVIDAPATLFQWFDLLLLKWSSRWRTYTTKAFLDNLSRKELYEKYDFPVSTSFVRDDQKEPAPGEPNQIYLPIFKDKAITLPESNILIADFGEAFCPAEEDRFESNTSFAYRPPEAYFEPKTPLSYPSDIWSLGCTIWEMSGSDRFLDGHYDEDYNARVQIDRLGPLPPEWSDGWERPPDFYDDGDGILFEAPEEQTWDQRFQETIQDPRRMMDVGAFDDDESQAFQEMLKAMIVFRPSERLAAEQVLNTRWMREYALPEWEKIER</sequence>
<comment type="caution">
    <text evidence="7">The sequence shown here is derived from an EMBL/GenBank/DDBJ whole genome shotgun (WGS) entry which is preliminary data.</text>
</comment>
<dbReference type="GO" id="GO:0005634">
    <property type="term" value="C:nucleus"/>
    <property type="evidence" value="ECO:0007669"/>
    <property type="project" value="TreeGrafter"/>
</dbReference>
<dbReference type="GO" id="GO:0004674">
    <property type="term" value="F:protein serine/threonine kinase activity"/>
    <property type="evidence" value="ECO:0007669"/>
    <property type="project" value="UniProtKB-KW"/>
</dbReference>
<evidence type="ECO:0000259" key="6">
    <source>
        <dbReference type="PROSITE" id="PS50011"/>
    </source>
</evidence>
<reference evidence="7" key="1">
    <citation type="submission" date="2022-10" db="EMBL/GenBank/DDBJ databases">
        <title>Fusarium specimens isolated from Avocado Roots.</title>
        <authorList>
            <person name="Stajich J."/>
            <person name="Roper C."/>
            <person name="Heimlech-Rivalta G."/>
        </authorList>
    </citation>
    <scope>NUCLEOTIDE SEQUENCE</scope>
    <source>
        <strain evidence="7">CF00143</strain>
    </source>
</reference>
<dbReference type="Proteomes" id="UP001152130">
    <property type="component" value="Unassembled WGS sequence"/>
</dbReference>
<dbReference type="PANTHER" id="PTHR45646:SF11">
    <property type="entry name" value="SERINE_THREONINE-PROTEIN KINASE DOA"/>
    <property type="match status" value="1"/>
</dbReference>
<dbReference type="GO" id="GO:0043484">
    <property type="term" value="P:regulation of RNA splicing"/>
    <property type="evidence" value="ECO:0007669"/>
    <property type="project" value="TreeGrafter"/>
</dbReference>
<dbReference type="InterPro" id="IPR011009">
    <property type="entry name" value="Kinase-like_dom_sf"/>
</dbReference>
<dbReference type="EMBL" id="JAPDHF010000019">
    <property type="protein sequence ID" value="KAJ4006389.1"/>
    <property type="molecule type" value="Genomic_DNA"/>
</dbReference>
<evidence type="ECO:0000256" key="1">
    <source>
        <dbReference type="ARBA" id="ARBA00022527"/>
    </source>
</evidence>
<protein>
    <recommendedName>
        <fullName evidence="6">Protein kinase domain-containing protein</fullName>
    </recommendedName>
</protein>
<evidence type="ECO:0000256" key="2">
    <source>
        <dbReference type="ARBA" id="ARBA00022679"/>
    </source>
</evidence>
<dbReference type="PANTHER" id="PTHR45646">
    <property type="entry name" value="SERINE/THREONINE-PROTEIN KINASE DOA-RELATED"/>
    <property type="match status" value="1"/>
</dbReference>
<keyword evidence="3" id="KW-0547">Nucleotide-binding</keyword>
<dbReference type="SMART" id="SM00220">
    <property type="entry name" value="S_TKc"/>
    <property type="match status" value="1"/>
</dbReference>
<evidence type="ECO:0000256" key="4">
    <source>
        <dbReference type="ARBA" id="ARBA00022777"/>
    </source>
</evidence>
<evidence type="ECO:0000313" key="8">
    <source>
        <dbReference type="Proteomes" id="UP001152130"/>
    </source>
</evidence>
<keyword evidence="2" id="KW-0808">Transferase</keyword>
<dbReference type="AlphaFoldDB" id="A0A9W8U5V7"/>
<keyword evidence="8" id="KW-1185">Reference proteome</keyword>
<accession>A0A9W8U5V7</accession>
<keyword evidence="1" id="KW-0723">Serine/threonine-protein kinase</keyword>
<dbReference type="GO" id="GO:0005524">
    <property type="term" value="F:ATP binding"/>
    <property type="evidence" value="ECO:0007669"/>
    <property type="project" value="UniProtKB-KW"/>
</dbReference>
<organism evidence="7 8">
    <name type="scientific">Fusarium irregulare</name>
    <dbReference type="NCBI Taxonomy" id="2494466"/>
    <lineage>
        <taxon>Eukaryota</taxon>
        <taxon>Fungi</taxon>
        <taxon>Dikarya</taxon>
        <taxon>Ascomycota</taxon>
        <taxon>Pezizomycotina</taxon>
        <taxon>Sordariomycetes</taxon>
        <taxon>Hypocreomycetidae</taxon>
        <taxon>Hypocreales</taxon>
        <taxon>Nectriaceae</taxon>
        <taxon>Fusarium</taxon>
        <taxon>Fusarium incarnatum-equiseti species complex</taxon>
    </lineage>
</organism>
<dbReference type="Pfam" id="PF00069">
    <property type="entry name" value="Pkinase"/>
    <property type="match status" value="1"/>
</dbReference>
<keyword evidence="4" id="KW-0418">Kinase</keyword>
<evidence type="ECO:0000256" key="5">
    <source>
        <dbReference type="ARBA" id="ARBA00022840"/>
    </source>
</evidence>
<dbReference type="Gene3D" id="1.10.510.10">
    <property type="entry name" value="Transferase(Phosphotransferase) domain 1"/>
    <property type="match status" value="1"/>
</dbReference>
<evidence type="ECO:0000256" key="3">
    <source>
        <dbReference type="ARBA" id="ARBA00022741"/>
    </source>
</evidence>
<evidence type="ECO:0000313" key="7">
    <source>
        <dbReference type="EMBL" id="KAJ4006389.1"/>
    </source>
</evidence>
<feature type="domain" description="Protein kinase" evidence="6">
    <location>
        <begin position="1"/>
        <end position="275"/>
    </location>
</feature>
<dbReference type="SUPFAM" id="SSF56112">
    <property type="entry name" value="Protein kinase-like (PK-like)"/>
    <property type="match status" value="1"/>
</dbReference>